<evidence type="ECO:0000313" key="2">
    <source>
        <dbReference type="Proteomes" id="UP000326641"/>
    </source>
</evidence>
<dbReference type="EMBL" id="UXAT02000007">
    <property type="protein sequence ID" value="VUX45765.1"/>
    <property type="molecule type" value="Genomic_DNA"/>
</dbReference>
<sequence>MDPYVYTADEFNRNAPTFRKVPADLNQVTICFSGLAASKAGVEALAAAACEKYGKEARNRRDSIGSCPLLTPWEAHFDCVAAAPGG</sequence>
<dbReference type="AlphaFoldDB" id="A0A564WBB3"/>
<protein>
    <submittedName>
        <fullName evidence="1">Uncharacterized protein</fullName>
    </submittedName>
</protein>
<reference evidence="1" key="1">
    <citation type="submission" date="2018-11" db="EMBL/GenBank/DDBJ databases">
        <authorList>
            <person name="Onetto C."/>
        </authorList>
    </citation>
    <scope>NUCLEOTIDE SEQUENCE [LARGE SCALE GENOMIC DNA]</scope>
</reference>
<proteinExistence type="predicted"/>
<comment type="caution">
    <text evidence="1">The sequence shown here is derived from an EMBL/GenBank/DDBJ whole genome shotgun (WGS) entry which is preliminary data.</text>
</comment>
<accession>A0A564WBB3</accession>
<organism evidence="1 2">
    <name type="scientific">Candidatus Defluviicoccus seviourii</name>
    <dbReference type="NCBI Taxonomy" id="2565273"/>
    <lineage>
        <taxon>Bacteria</taxon>
        <taxon>Pseudomonadati</taxon>
        <taxon>Pseudomonadota</taxon>
        <taxon>Alphaproteobacteria</taxon>
        <taxon>Rhodospirillales</taxon>
        <taxon>Rhodospirillaceae</taxon>
        <taxon>Defluviicoccus</taxon>
    </lineage>
</organism>
<gene>
    <name evidence="1" type="ORF">DF3PA_150042</name>
</gene>
<name>A0A564WBB3_9PROT</name>
<dbReference type="Proteomes" id="UP000326641">
    <property type="component" value="Unassembled WGS sequence"/>
</dbReference>
<keyword evidence="2" id="KW-1185">Reference proteome</keyword>
<evidence type="ECO:0000313" key="1">
    <source>
        <dbReference type="EMBL" id="VUX45765.1"/>
    </source>
</evidence>